<comment type="caution">
    <text evidence="1">The sequence shown here is derived from an EMBL/GenBank/DDBJ whole genome shotgun (WGS) entry which is preliminary data.</text>
</comment>
<accession>A0A1Q5T2U6</accession>
<gene>
    <name evidence="1" type="ORF">PENSUB_11821</name>
</gene>
<proteinExistence type="predicted"/>
<dbReference type="Proteomes" id="UP000186955">
    <property type="component" value="Unassembled WGS sequence"/>
</dbReference>
<name>A0A1Q5T2U6_9EURO</name>
<evidence type="ECO:0000313" key="1">
    <source>
        <dbReference type="EMBL" id="OKO94554.1"/>
    </source>
</evidence>
<keyword evidence="2" id="KW-1185">Reference proteome</keyword>
<organism evidence="1 2">
    <name type="scientific">Penicillium subrubescens</name>
    <dbReference type="NCBI Taxonomy" id="1316194"/>
    <lineage>
        <taxon>Eukaryota</taxon>
        <taxon>Fungi</taxon>
        <taxon>Dikarya</taxon>
        <taxon>Ascomycota</taxon>
        <taxon>Pezizomycotina</taxon>
        <taxon>Eurotiomycetes</taxon>
        <taxon>Eurotiomycetidae</taxon>
        <taxon>Eurotiales</taxon>
        <taxon>Aspergillaceae</taxon>
        <taxon>Penicillium</taxon>
    </lineage>
</organism>
<evidence type="ECO:0000313" key="2">
    <source>
        <dbReference type="Proteomes" id="UP000186955"/>
    </source>
</evidence>
<dbReference type="EMBL" id="MNBE01000719">
    <property type="protein sequence ID" value="OKO94554.1"/>
    <property type="molecule type" value="Genomic_DNA"/>
</dbReference>
<reference evidence="1 2" key="1">
    <citation type="submission" date="2016-10" db="EMBL/GenBank/DDBJ databases">
        <title>Genome sequence of the ascomycete fungus Penicillium subrubescens.</title>
        <authorList>
            <person name="De Vries R.P."/>
            <person name="Peng M."/>
            <person name="Dilokpimol A."/>
            <person name="Hilden K."/>
            <person name="Makela M.R."/>
            <person name="Grigoriev I."/>
            <person name="Riley R."/>
            <person name="Granchi Z."/>
        </authorList>
    </citation>
    <scope>NUCLEOTIDE SEQUENCE [LARGE SCALE GENOMIC DNA]</scope>
    <source>
        <strain evidence="1 2">CBS 132785</strain>
    </source>
</reference>
<dbReference type="AlphaFoldDB" id="A0A1Q5T2U6"/>
<sequence>MSKYQERPSAHSALPYTAGNLTSAHGQAKFDTIDLARAKRPVDHGKTMLLPLNNHDDLQILKFVPGGEQLSTEMIG</sequence>
<protein>
    <submittedName>
        <fullName evidence="1">Uncharacterized protein</fullName>
    </submittedName>
</protein>